<reference evidence="3 4" key="1">
    <citation type="submission" date="2025-04" db="UniProtKB">
        <authorList>
            <consortium name="RefSeq"/>
        </authorList>
    </citation>
    <scope>IDENTIFICATION</scope>
</reference>
<dbReference type="GeneID" id="110987720"/>
<evidence type="ECO:0000256" key="1">
    <source>
        <dbReference type="SAM" id="MobiDB-lite"/>
    </source>
</evidence>
<gene>
    <name evidence="3 4" type="primary">LOC110987720</name>
</gene>
<dbReference type="RefSeq" id="XP_022106407.1">
    <property type="nucleotide sequence ID" value="XM_022250715.1"/>
</dbReference>
<feature type="compositionally biased region" description="Basic and acidic residues" evidence="1">
    <location>
        <begin position="116"/>
        <end position="144"/>
    </location>
</feature>
<feature type="region of interest" description="Disordered" evidence="1">
    <location>
        <begin position="111"/>
        <end position="482"/>
    </location>
</feature>
<name>A0A8B7ZSH1_ACAPL</name>
<dbReference type="OrthoDB" id="10072644at2759"/>
<feature type="compositionally biased region" description="Basic residues" evidence="1">
    <location>
        <begin position="39"/>
        <end position="49"/>
    </location>
</feature>
<feature type="compositionally biased region" description="Basic residues" evidence="1">
    <location>
        <begin position="420"/>
        <end position="437"/>
    </location>
</feature>
<dbReference type="AlphaFoldDB" id="A0A8B7ZSH1"/>
<feature type="compositionally biased region" description="Basic and acidic residues" evidence="1">
    <location>
        <begin position="332"/>
        <end position="352"/>
    </location>
</feature>
<feature type="compositionally biased region" description="Basic and acidic residues" evidence="1">
    <location>
        <begin position="151"/>
        <end position="165"/>
    </location>
</feature>
<feature type="region of interest" description="Disordered" evidence="1">
    <location>
        <begin position="506"/>
        <end position="529"/>
    </location>
</feature>
<feature type="compositionally biased region" description="Basic residues" evidence="1">
    <location>
        <begin position="201"/>
        <end position="216"/>
    </location>
</feature>
<feature type="compositionally biased region" description="Basic and acidic residues" evidence="1">
    <location>
        <begin position="368"/>
        <end position="384"/>
    </location>
</feature>
<feature type="compositionally biased region" description="Polar residues" evidence="1">
    <location>
        <begin position="292"/>
        <end position="324"/>
    </location>
</feature>
<dbReference type="OMA" id="AKKQEVC"/>
<feature type="compositionally biased region" description="Polar residues" evidence="1">
    <location>
        <begin position="55"/>
        <end position="74"/>
    </location>
</feature>
<organism evidence="2 3">
    <name type="scientific">Acanthaster planci</name>
    <name type="common">Crown-of-thorns starfish</name>
    <dbReference type="NCBI Taxonomy" id="133434"/>
    <lineage>
        <taxon>Eukaryota</taxon>
        <taxon>Metazoa</taxon>
        <taxon>Echinodermata</taxon>
        <taxon>Eleutherozoa</taxon>
        <taxon>Asterozoa</taxon>
        <taxon>Asteroidea</taxon>
        <taxon>Valvatacea</taxon>
        <taxon>Valvatida</taxon>
        <taxon>Acanthasteridae</taxon>
        <taxon>Acanthaster</taxon>
    </lineage>
</organism>
<feature type="compositionally biased region" description="Basic and acidic residues" evidence="1">
    <location>
        <begin position="245"/>
        <end position="272"/>
    </location>
</feature>
<feature type="compositionally biased region" description="Polar residues" evidence="1">
    <location>
        <begin position="273"/>
        <end position="282"/>
    </location>
</feature>
<evidence type="ECO:0000313" key="4">
    <source>
        <dbReference type="RefSeq" id="XP_022106407.1"/>
    </source>
</evidence>
<protein>
    <submittedName>
        <fullName evidence="3 4">Trichohyalin-like</fullName>
    </submittedName>
</protein>
<feature type="compositionally biased region" description="Basic and acidic residues" evidence="1">
    <location>
        <begin position="76"/>
        <end position="86"/>
    </location>
</feature>
<sequence length="529" mass="61121">MSDTELIRRILQSPRKVLVNKHPIHSMRATSHAASPNKQTRKHKKKLCKVKNTPKETSNQSKRSSSLGSPTMTMTPREKKEFHPTDNKLSSSNNPDVLCWLKEKNKLIRKQKRMERKKERQEKAAEQKVMEEKQKRLAESEDKFNQWMKHKKDESQRRQQIEKKVWKNAAKRGTSEWTEVSEGKTDHSPAKHRGTRFERQIKKRTTNSRKEIKIHKSVSSPKESVADNQRHSDEEARHRVVQNLEAERLQAEEKRQKKEAEKRRRRLFREAQHGSTNNSDSKSGTDEKSNDKTSSAAKPTPDTNNQPSACTTASIRKTMPSSNPFKGLTYDEWLKQKQADQRRQAKEAKTQEGGDPELDDFIPQLARRRIEQIKARATRVDSGLRRSQNSSDADKTDKSRTPNGVRPYTWTTTSSTPSDKHHKISRPSPPKNRKSTRTTKSSTAMPDVISFERPEPQGCERTEEITCQSPKPEQSKDANLNKEPILNKFKDLAVNENNQSRNEQLMSNMQASKEDTIFMTEPQTFKEVT</sequence>
<dbReference type="KEGG" id="aplc:110987720"/>
<feature type="region of interest" description="Disordered" evidence="1">
    <location>
        <begin position="1"/>
        <end position="94"/>
    </location>
</feature>
<evidence type="ECO:0000313" key="3">
    <source>
        <dbReference type="RefSeq" id="XP_022106406.1"/>
    </source>
</evidence>
<proteinExistence type="predicted"/>
<feature type="compositionally biased region" description="Basic and acidic residues" evidence="1">
    <location>
        <begin position="181"/>
        <end position="200"/>
    </location>
</feature>
<keyword evidence="2" id="KW-1185">Reference proteome</keyword>
<feature type="compositionally biased region" description="Polar residues" evidence="1">
    <location>
        <begin position="28"/>
        <end position="38"/>
    </location>
</feature>
<accession>A0A8B7ZSH1</accession>
<evidence type="ECO:0000313" key="2">
    <source>
        <dbReference type="Proteomes" id="UP000694845"/>
    </source>
</evidence>
<feature type="compositionally biased region" description="Basic and acidic residues" evidence="1">
    <location>
        <begin position="224"/>
        <end position="238"/>
    </location>
</feature>
<dbReference type="Proteomes" id="UP000694845">
    <property type="component" value="Unplaced"/>
</dbReference>
<feature type="compositionally biased region" description="Basic and acidic residues" evidence="1">
    <location>
        <begin position="450"/>
        <end position="464"/>
    </location>
</feature>
<dbReference type="RefSeq" id="XP_022106406.1">
    <property type="nucleotide sequence ID" value="XM_022250714.1"/>
</dbReference>